<accession>A0A327M6N0</accession>
<dbReference type="InterPro" id="IPR001789">
    <property type="entry name" value="Sig_transdc_resp-reg_receiver"/>
</dbReference>
<dbReference type="InterPro" id="IPR016032">
    <property type="entry name" value="Sig_transdc_resp-reg_C-effctor"/>
</dbReference>
<dbReference type="CDD" id="cd06170">
    <property type="entry name" value="LuxR_C_like"/>
    <property type="match status" value="1"/>
</dbReference>
<evidence type="ECO:0000259" key="4">
    <source>
        <dbReference type="PROSITE" id="PS50043"/>
    </source>
</evidence>
<dbReference type="InterPro" id="IPR011006">
    <property type="entry name" value="CheY-like_superfamily"/>
</dbReference>
<dbReference type="PROSITE" id="PS50043">
    <property type="entry name" value="HTH_LUXR_2"/>
    <property type="match status" value="1"/>
</dbReference>
<dbReference type="Pfam" id="PF00196">
    <property type="entry name" value="GerE"/>
    <property type="match status" value="1"/>
</dbReference>
<dbReference type="InterPro" id="IPR058245">
    <property type="entry name" value="NreC/VraR/RcsB-like_REC"/>
</dbReference>
<evidence type="ECO:0000256" key="3">
    <source>
        <dbReference type="PROSITE-ProRule" id="PRU00169"/>
    </source>
</evidence>
<dbReference type="GO" id="GO:0000160">
    <property type="term" value="P:phosphorelay signal transduction system"/>
    <property type="evidence" value="ECO:0007669"/>
    <property type="project" value="InterPro"/>
</dbReference>
<dbReference type="PANTHER" id="PTHR43214">
    <property type="entry name" value="TWO-COMPONENT RESPONSE REGULATOR"/>
    <property type="match status" value="1"/>
</dbReference>
<feature type="domain" description="Response regulatory" evidence="5">
    <location>
        <begin position="2"/>
        <end position="117"/>
    </location>
</feature>
<dbReference type="PANTHER" id="PTHR43214:SF43">
    <property type="entry name" value="TWO-COMPONENT RESPONSE REGULATOR"/>
    <property type="match status" value="1"/>
</dbReference>
<dbReference type="Pfam" id="PF00072">
    <property type="entry name" value="Response_reg"/>
    <property type="match status" value="1"/>
</dbReference>
<evidence type="ECO:0000313" key="7">
    <source>
        <dbReference type="Proteomes" id="UP000249065"/>
    </source>
</evidence>
<dbReference type="AlphaFoldDB" id="A0A327M6N0"/>
<name>A0A327M6N0_9PROT</name>
<dbReference type="SUPFAM" id="SSF52172">
    <property type="entry name" value="CheY-like"/>
    <property type="match status" value="1"/>
</dbReference>
<dbReference type="InterPro" id="IPR000792">
    <property type="entry name" value="Tscrpt_reg_LuxR_C"/>
</dbReference>
<dbReference type="SMART" id="SM00421">
    <property type="entry name" value="HTH_LUXR"/>
    <property type="match status" value="1"/>
</dbReference>
<dbReference type="RefSeq" id="WP_111470847.1">
    <property type="nucleotide sequence ID" value="NZ_QLIX01000012.1"/>
</dbReference>
<feature type="modified residue" description="4-aspartylphosphate" evidence="3">
    <location>
        <position position="52"/>
    </location>
</feature>
<dbReference type="Proteomes" id="UP000249065">
    <property type="component" value="Unassembled WGS sequence"/>
</dbReference>
<evidence type="ECO:0000259" key="5">
    <source>
        <dbReference type="PROSITE" id="PS50110"/>
    </source>
</evidence>
<comment type="caution">
    <text evidence="6">The sequence shown here is derived from an EMBL/GenBank/DDBJ whole genome shotgun (WGS) entry which is preliminary data.</text>
</comment>
<feature type="domain" description="HTH luxR-type" evidence="4">
    <location>
        <begin position="138"/>
        <end position="203"/>
    </location>
</feature>
<dbReference type="GO" id="GO:0003677">
    <property type="term" value="F:DNA binding"/>
    <property type="evidence" value="ECO:0007669"/>
    <property type="project" value="UniProtKB-KW"/>
</dbReference>
<dbReference type="InterPro" id="IPR039420">
    <property type="entry name" value="WalR-like"/>
</dbReference>
<dbReference type="GO" id="GO:0006355">
    <property type="term" value="P:regulation of DNA-templated transcription"/>
    <property type="evidence" value="ECO:0007669"/>
    <property type="project" value="InterPro"/>
</dbReference>
<keyword evidence="1 3" id="KW-0597">Phosphoprotein</keyword>
<reference evidence="7" key="1">
    <citation type="submission" date="2018-06" db="EMBL/GenBank/DDBJ databases">
        <authorList>
            <person name="Khan S.A."/>
        </authorList>
    </citation>
    <scope>NUCLEOTIDE SEQUENCE [LARGE SCALE GENOMIC DNA]</scope>
    <source>
        <strain evidence="7">DB-1506</strain>
    </source>
</reference>
<dbReference type="SUPFAM" id="SSF46894">
    <property type="entry name" value="C-terminal effector domain of the bipartite response regulators"/>
    <property type="match status" value="1"/>
</dbReference>
<dbReference type="Gene3D" id="3.40.50.2300">
    <property type="match status" value="1"/>
</dbReference>
<keyword evidence="2 6" id="KW-0238">DNA-binding</keyword>
<evidence type="ECO:0000256" key="1">
    <source>
        <dbReference type="ARBA" id="ARBA00022553"/>
    </source>
</evidence>
<gene>
    <name evidence="6" type="ORF">DOO78_15880</name>
</gene>
<organism evidence="6 7">
    <name type="scientific">Roseicella frigidaeris</name>
    <dbReference type="NCBI Taxonomy" id="2230885"/>
    <lineage>
        <taxon>Bacteria</taxon>
        <taxon>Pseudomonadati</taxon>
        <taxon>Pseudomonadota</taxon>
        <taxon>Alphaproteobacteria</taxon>
        <taxon>Acetobacterales</taxon>
        <taxon>Roseomonadaceae</taxon>
        <taxon>Roseicella</taxon>
    </lineage>
</organism>
<dbReference type="SMART" id="SM00448">
    <property type="entry name" value="REC"/>
    <property type="match status" value="1"/>
</dbReference>
<dbReference type="PROSITE" id="PS50110">
    <property type="entry name" value="RESPONSE_REGULATORY"/>
    <property type="match status" value="1"/>
</dbReference>
<dbReference type="EMBL" id="QLIX01000012">
    <property type="protein sequence ID" value="RAI57964.1"/>
    <property type="molecule type" value="Genomic_DNA"/>
</dbReference>
<evidence type="ECO:0000256" key="2">
    <source>
        <dbReference type="ARBA" id="ARBA00023125"/>
    </source>
</evidence>
<evidence type="ECO:0000313" key="6">
    <source>
        <dbReference type="EMBL" id="RAI57964.1"/>
    </source>
</evidence>
<sequence length="205" mass="22155">MKLLLVDDHAVIRAGLRRLLGGFHGIEVSEAGTGREALAMLRSAQPEIVVLDLGLPELGGLELLRRLLLEQPSLKIIVFSMHAEAFHAARALRAGAAGYLSKRAAPEEVIEAVRRVGEGGRYIEREIAQELALRAATTDDPVEQLTGRDLEILRLLGEGQSLAEIATVLAVSYKTVANTCTQIKAKLGVTRTSDLMRMAIELGLT</sequence>
<proteinExistence type="predicted"/>
<dbReference type="PRINTS" id="PR00038">
    <property type="entry name" value="HTHLUXR"/>
</dbReference>
<protein>
    <submittedName>
        <fullName evidence="6">DNA-binding response regulator</fullName>
    </submittedName>
</protein>
<keyword evidence="7" id="KW-1185">Reference proteome</keyword>
<dbReference type="CDD" id="cd17535">
    <property type="entry name" value="REC_NarL-like"/>
    <property type="match status" value="1"/>
</dbReference>
<dbReference type="OrthoDB" id="9814495at2"/>